<keyword evidence="1" id="KW-0004">4Fe-4S</keyword>
<gene>
    <name evidence="6" type="ORF">EF806_03780</name>
</gene>
<proteinExistence type="predicted"/>
<accession>A0A520KRT7</accession>
<dbReference type="PROSITE" id="PS51379">
    <property type="entry name" value="4FE4S_FER_2"/>
    <property type="match status" value="2"/>
</dbReference>
<evidence type="ECO:0000256" key="1">
    <source>
        <dbReference type="ARBA" id="ARBA00022485"/>
    </source>
</evidence>
<dbReference type="InterPro" id="IPR017896">
    <property type="entry name" value="4Fe4S_Fe-S-bd"/>
</dbReference>
<evidence type="ECO:0000256" key="4">
    <source>
        <dbReference type="ARBA" id="ARBA00023014"/>
    </source>
</evidence>
<dbReference type="Gene3D" id="3.30.70.20">
    <property type="match status" value="1"/>
</dbReference>
<dbReference type="PANTHER" id="PTHR24960">
    <property type="entry name" value="PHOTOSYSTEM I IRON-SULFUR CENTER-RELATED"/>
    <property type="match status" value="1"/>
</dbReference>
<sequence length="127" mass="14677">MKMKIQIPANLVRKPIVSDIVLKTKVLINLEKVNIETNKADMIVDVKDEWEDVKKAFEERGIKVDLLKEPIKRRLDRCVMCGICSMICPVDVFKISEDWEVKMDSSRCIICKNCIDLCPTESLTIDY</sequence>
<dbReference type="GO" id="GO:0016491">
    <property type="term" value="F:oxidoreductase activity"/>
    <property type="evidence" value="ECO:0007669"/>
    <property type="project" value="UniProtKB-ARBA"/>
</dbReference>
<evidence type="ECO:0000313" key="7">
    <source>
        <dbReference type="Proteomes" id="UP000317158"/>
    </source>
</evidence>
<dbReference type="GO" id="GO:0051539">
    <property type="term" value="F:4 iron, 4 sulfur cluster binding"/>
    <property type="evidence" value="ECO:0007669"/>
    <property type="project" value="UniProtKB-KW"/>
</dbReference>
<dbReference type="AlphaFoldDB" id="A0A520KRT7"/>
<dbReference type="PROSITE" id="PS00198">
    <property type="entry name" value="4FE4S_FER_1"/>
    <property type="match status" value="1"/>
</dbReference>
<dbReference type="Proteomes" id="UP000317158">
    <property type="component" value="Unassembled WGS sequence"/>
</dbReference>
<feature type="domain" description="4Fe-4S ferredoxin-type" evidence="5">
    <location>
        <begin position="69"/>
        <end position="98"/>
    </location>
</feature>
<organism evidence="6 7">
    <name type="scientific">Methanoliparum thermophilum</name>
    <dbReference type="NCBI Taxonomy" id="2491083"/>
    <lineage>
        <taxon>Archaea</taxon>
        <taxon>Methanobacteriati</taxon>
        <taxon>Methanobacteriota</taxon>
        <taxon>Candidatus Methanoliparia</taxon>
        <taxon>Candidatus Methanoliparales</taxon>
        <taxon>Candidatus Methanoliparaceae</taxon>
        <taxon>Candidatus Methanoliparum</taxon>
    </lineage>
</organism>
<name>A0A520KRT7_METT2</name>
<keyword evidence="4" id="KW-0411">Iron-sulfur</keyword>
<evidence type="ECO:0000259" key="5">
    <source>
        <dbReference type="PROSITE" id="PS51379"/>
    </source>
</evidence>
<keyword evidence="2" id="KW-0479">Metal-binding</keyword>
<dbReference type="SUPFAM" id="SSF54862">
    <property type="entry name" value="4Fe-4S ferredoxins"/>
    <property type="match status" value="1"/>
</dbReference>
<evidence type="ECO:0000313" key="6">
    <source>
        <dbReference type="EMBL" id="RZN64475.1"/>
    </source>
</evidence>
<evidence type="ECO:0000256" key="3">
    <source>
        <dbReference type="ARBA" id="ARBA00023004"/>
    </source>
</evidence>
<comment type="caution">
    <text evidence="6">The sequence shown here is derived from an EMBL/GenBank/DDBJ whole genome shotgun (WGS) entry which is preliminary data.</text>
</comment>
<dbReference type="InterPro" id="IPR050157">
    <property type="entry name" value="PSI_iron-sulfur_center"/>
</dbReference>
<dbReference type="InterPro" id="IPR017900">
    <property type="entry name" value="4Fe4S_Fe_S_CS"/>
</dbReference>
<dbReference type="EMBL" id="RXIF01000006">
    <property type="protein sequence ID" value="RZN64475.1"/>
    <property type="molecule type" value="Genomic_DNA"/>
</dbReference>
<evidence type="ECO:0000256" key="2">
    <source>
        <dbReference type="ARBA" id="ARBA00022723"/>
    </source>
</evidence>
<dbReference type="PANTHER" id="PTHR24960:SF79">
    <property type="entry name" value="PHOTOSYSTEM I IRON-SULFUR CENTER"/>
    <property type="match status" value="1"/>
</dbReference>
<dbReference type="Pfam" id="PF12838">
    <property type="entry name" value="Fer4_7"/>
    <property type="match status" value="1"/>
</dbReference>
<dbReference type="GO" id="GO:0046872">
    <property type="term" value="F:metal ion binding"/>
    <property type="evidence" value="ECO:0007669"/>
    <property type="project" value="UniProtKB-KW"/>
</dbReference>
<keyword evidence="3" id="KW-0408">Iron</keyword>
<reference evidence="6 7" key="1">
    <citation type="journal article" date="2019" name="Nat. Microbiol.">
        <title>Wide diversity of methane and short-chain alkane metabolisms in uncultured archaea.</title>
        <authorList>
            <person name="Borrel G."/>
            <person name="Adam P.S."/>
            <person name="McKay L.J."/>
            <person name="Chen L.X."/>
            <person name="Sierra-Garcia I.N."/>
            <person name="Sieber C.M."/>
            <person name="Letourneur Q."/>
            <person name="Ghozlane A."/>
            <person name="Andersen G.L."/>
            <person name="Li W.J."/>
            <person name="Hallam S.J."/>
            <person name="Muyzer G."/>
            <person name="de Oliveira V.M."/>
            <person name="Inskeep W.P."/>
            <person name="Banfield J.F."/>
            <person name="Gribaldo S."/>
        </authorList>
    </citation>
    <scope>NUCLEOTIDE SEQUENCE [LARGE SCALE GENOMIC DNA]</scope>
    <source>
        <strain evidence="6">NM1a</strain>
    </source>
</reference>
<protein>
    <submittedName>
        <fullName evidence="6">4Fe-4S dicluster domain-containing protein</fullName>
    </submittedName>
</protein>
<feature type="domain" description="4Fe-4S ferredoxin-type" evidence="5">
    <location>
        <begin position="99"/>
        <end position="127"/>
    </location>
</feature>